<sequence length="202" mass="21734">MDFLHGVGNFLWTTTSAAGNLGYSTSKAISEQIFGRSSSGSNTTNISSNGWINSLWYGSNPSSVTSDPRGCGSNPQFDVRRKDIVMMWSRVGSNFVRVAGLSGALAVSMGAYGAHVFHPSKGDEELKQVFEIGNKMHLIHSAALLAVPMTHRPVMAGFLMSVGMLLFCGSCYYHAITGDKSIRWITPYGGALLIFGWVSIAI</sequence>
<evidence type="ECO:0000313" key="7">
    <source>
        <dbReference type="EMBL" id="CAE1309679.1"/>
    </source>
</evidence>
<evidence type="ECO:0000256" key="1">
    <source>
        <dbReference type="ARBA" id="ARBA00004141"/>
    </source>
</evidence>
<organism evidence="7 8">
    <name type="scientific">Acanthosepion pharaonis</name>
    <name type="common">Pharaoh cuttlefish</name>
    <name type="synonym">Sepia pharaonis</name>
    <dbReference type="NCBI Taxonomy" id="158019"/>
    <lineage>
        <taxon>Eukaryota</taxon>
        <taxon>Metazoa</taxon>
        <taxon>Spiralia</taxon>
        <taxon>Lophotrochozoa</taxon>
        <taxon>Mollusca</taxon>
        <taxon>Cephalopoda</taxon>
        <taxon>Coleoidea</taxon>
        <taxon>Decapodiformes</taxon>
        <taxon>Sepiida</taxon>
        <taxon>Sepiina</taxon>
        <taxon>Sepiidae</taxon>
        <taxon>Acanthosepion</taxon>
    </lineage>
</organism>
<keyword evidence="4 6" id="KW-1133">Transmembrane helix</keyword>
<comment type="similarity">
    <text evidence="2">Belongs to the TMEM256 family.</text>
</comment>
<evidence type="ECO:0000256" key="3">
    <source>
        <dbReference type="ARBA" id="ARBA00022692"/>
    </source>
</evidence>
<keyword evidence="5 6" id="KW-0472">Membrane</keyword>
<keyword evidence="8" id="KW-1185">Reference proteome</keyword>
<dbReference type="EMBL" id="CAHIKZ030004332">
    <property type="protein sequence ID" value="CAE1309679.1"/>
    <property type="molecule type" value="Genomic_DNA"/>
</dbReference>
<name>A0A812DW08_ACAPH</name>
<evidence type="ECO:0000313" key="8">
    <source>
        <dbReference type="Proteomes" id="UP000597762"/>
    </source>
</evidence>
<protein>
    <submittedName>
        <fullName evidence="7">Transmembrane protein 256 homolog</fullName>
    </submittedName>
</protein>
<gene>
    <name evidence="7" type="ORF">SPHA_61357</name>
</gene>
<feature type="transmembrane region" description="Helical" evidence="6">
    <location>
        <begin position="154"/>
        <end position="175"/>
    </location>
</feature>
<evidence type="ECO:0000256" key="4">
    <source>
        <dbReference type="ARBA" id="ARBA00022989"/>
    </source>
</evidence>
<evidence type="ECO:0000256" key="5">
    <source>
        <dbReference type="ARBA" id="ARBA00023136"/>
    </source>
</evidence>
<dbReference type="AlphaFoldDB" id="A0A812DW08"/>
<reference evidence="7" key="1">
    <citation type="submission" date="2021-01" db="EMBL/GenBank/DDBJ databases">
        <authorList>
            <person name="Li R."/>
            <person name="Bekaert M."/>
        </authorList>
    </citation>
    <scope>NUCLEOTIDE SEQUENCE</scope>
    <source>
        <strain evidence="7">Farmed</strain>
    </source>
</reference>
<dbReference type="PANTHER" id="PTHR43461:SF1">
    <property type="entry name" value="TRANSMEMBRANE PROTEIN 256"/>
    <property type="match status" value="1"/>
</dbReference>
<proteinExistence type="inferred from homology"/>
<dbReference type="OrthoDB" id="269173at2759"/>
<keyword evidence="3 6" id="KW-0812">Transmembrane</keyword>
<dbReference type="Proteomes" id="UP000597762">
    <property type="component" value="Unassembled WGS sequence"/>
</dbReference>
<feature type="transmembrane region" description="Helical" evidence="6">
    <location>
        <begin position="95"/>
        <end position="117"/>
    </location>
</feature>
<accession>A0A812DW08</accession>
<dbReference type="GO" id="GO:0016020">
    <property type="term" value="C:membrane"/>
    <property type="evidence" value="ECO:0007669"/>
    <property type="project" value="UniProtKB-SubCell"/>
</dbReference>
<dbReference type="InterPro" id="IPR006696">
    <property type="entry name" value="DUF423"/>
</dbReference>
<comment type="caution">
    <text evidence="7">The sequence shown here is derived from an EMBL/GenBank/DDBJ whole genome shotgun (WGS) entry which is preliminary data.</text>
</comment>
<comment type="subcellular location">
    <subcellularLocation>
        <location evidence="1">Membrane</location>
        <topology evidence="1">Multi-pass membrane protein</topology>
    </subcellularLocation>
</comment>
<feature type="transmembrane region" description="Helical" evidence="6">
    <location>
        <begin position="182"/>
        <end position="200"/>
    </location>
</feature>
<evidence type="ECO:0000256" key="6">
    <source>
        <dbReference type="SAM" id="Phobius"/>
    </source>
</evidence>
<dbReference type="PANTHER" id="PTHR43461">
    <property type="entry name" value="TRANSMEMBRANE PROTEIN 256"/>
    <property type="match status" value="1"/>
</dbReference>
<dbReference type="Pfam" id="PF04241">
    <property type="entry name" value="DUF423"/>
    <property type="match status" value="1"/>
</dbReference>
<evidence type="ECO:0000256" key="2">
    <source>
        <dbReference type="ARBA" id="ARBA00006208"/>
    </source>
</evidence>